<dbReference type="eggNOG" id="ENOG502SXXQ">
    <property type="taxonomic scope" value="Eukaryota"/>
</dbReference>
<dbReference type="InterPro" id="IPR017451">
    <property type="entry name" value="F-box-assoc_interact_dom"/>
</dbReference>
<sequence length="234" mass="27236">FFGYDPVNDEYKVLVLCMKEKTQRRGRQVLLLSSQHQVFTLGAKKWENIKYTIPHRPLSNSVCIDGVLYYVAKTGAELSQLSLMRFDLGSNGLDLFTSLSADMDARRLDGSSTLLISYEGRVALPIKISTYEFELWVMDQHTKEDGWLKTSFDIEHWKSSLPLEYLHIKGTTHTGEFILAPRYYSDDFNVIHYNPDTDSFRSTKVEVYEDHAFKRRCTRALVFSDYVESVRFLW</sequence>
<feature type="non-terminal residue" evidence="2">
    <location>
        <position position="1"/>
    </location>
</feature>
<keyword evidence="3" id="KW-1185">Reference proteome</keyword>
<dbReference type="OrthoDB" id="1101806at2759"/>
<dbReference type="Proteomes" id="UP000029121">
    <property type="component" value="Unassembled WGS sequence"/>
</dbReference>
<dbReference type="KEGG" id="crb:17883747"/>
<dbReference type="PANTHER" id="PTHR31111:SF67">
    <property type="entry name" value="F-BOX DOMAIN-CONTAINING PROTEIN"/>
    <property type="match status" value="1"/>
</dbReference>
<dbReference type="EMBL" id="KB870810">
    <property type="protein sequence ID" value="EOA22038.1"/>
    <property type="molecule type" value="Genomic_DNA"/>
</dbReference>
<evidence type="ECO:0000313" key="3">
    <source>
        <dbReference type="Proteomes" id="UP000029121"/>
    </source>
</evidence>
<gene>
    <name evidence="2" type="ORF">CARUB_v10002563mg</name>
</gene>
<evidence type="ECO:0000259" key="1">
    <source>
        <dbReference type="Pfam" id="PF08268"/>
    </source>
</evidence>
<dbReference type="AlphaFoldDB" id="R0HE73"/>
<name>R0HE73_9BRAS</name>
<accession>R0HE73</accession>
<dbReference type="NCBIfam" id="TIGR01640">
    <property type="entry name" value="F_box_assoc_1"/>
    <property type="match status" value="1"/>
</dbReference>
<proteinExistence type="predicted"/>
<organism evidence="2 3">
    <name type="scientific">Capsella rubella</name>
    <dbReference type="NCBI Taxonomy" id="81985"/>
    <lineage>
        <taxon>Eukaryota</taxon>
        <taxon>Viridiplantae</taxon>
        <taxon>Streptophyta</taxon>
        <taxon>Embryophyta</taxon>
        <taxon>Tracheophyta</taxon>
        <taxon>Spermatophyta</taxon>
        <taxon>Magnoliopsida</taxon>
        <taxon>eudicotyledons</taxon>
        <taxon>Gunneridae</taxon>
        <taxon>Pentapetalae</taxon>
        <taxon>rosids</taxon>
        <taxon>malvids</taxon>
        <taxon>Brassicales</taxon>
        <taxon>Brassicaceae</taxon>
        <taxon>Camelineae</taxon>
        <taxon>Capsella</taxon>
    </lineage>
</organism>
<protein>
    <recommendedName>
        <fullName evidence="1">F-box associated beta-propeller type 3 domain-containing protein</fullName>
    </recommendedName>
</protein>
<dbReference type="Pfam" id="PF08268">
    <property type="entry name" value="FBA_3"/>
    <property type="match status" value="1"/>
</dbReference>
<dbReference type="PANTHER" id="PTHR31111">
    <property type="entry name" value="BNAA05G37150D PROTEIN-RELATED"/>
    <property type="match status" value="1"/>
</dbReference>
<evidence type="ECO:0000313" key="2">
    <source>
        <dbReference type="EMBL" id="EOA22038.1"/>
    </source>
</evidence>
<dbReference type="InterPro" id="IPR013187">
    <property type="entry name" value="F-box-assoc_dom_typ3"/>
</dbReference>
<dbReference type="STRING" id="81985.R0HE73"/>
<feature type="domain" description="F-box associated beta-propeller type 3" evidence="1">
    <location>
        <begin position="1"/>
        <end position="227"/>
    </location>
</feature>
<reference evidence="3" key="1">
    <citation type="journal article" date="2013" name="Nat. Genet.">
        <title>The Capsella rubella genome and the genomic consequences of rapid mating system evolution.</title>
        <authorList>
            <person name="Slotte T."/>
            <person name="Hazzouri K.M."/>
            <person name="Agren J.A."/>
            <person name="Koenig D."/>
            <person name="Maumus F."/>
            <person name="Guo Y.L."/>
            <person name="Steige K."/>
            <person name="Platts A.E."/>
            <person name="Escobar J.S."/>
            <person name="Newman L.K."/>
            <person name="Wang W."/>
            <person name="Mandakova T."/>
            <person name="Vello E."/>
            <person name="Smith L.M."/>
            <person name="Henz S.R."/>
            <person name="Steffen J."/>
            <person name="Takuno S."/>
            <person name="Brandvain Y."/>
            <person name="Coop G."/>
            <person name="Andolfatto P."/>
            <person name="Hu T.T."/>
            <person name="Blanchette M."/>
            <person name="Clark R.M."/>
            <person name="Quesneville H."/>
            <person name="Nordborg M."/>
            <person name="Gaut B.S."/>
            <person name="Lysak M.A."/>
            <person name="Jenkins J."/>
            <person name="Grimwood J."/>
            <person name="Chapman J."/>
            <person name="Prochnik S."/>
            <person name="Shu S."/>
            <person name="Rokhsar D."/>
            <person name="Schmutz J."/>
            <person name="Weigel D."/>
            <person name="Wright S.I."/>
        </authorList>
    </citation>
    <scope>NUCLEOTIDE SEQUENCE [LARGE SCALE GENOMIC DNA]</scope>
    <source>
        <strain evidence="3">cv. Monte Gargano</strain>
    </source>
</reference>